<comment type="function">
    <text evidence="1">Required for 60S pre-ribosomal subunits export to the cytoplasm.</text>
</comment>
<keyword evidence="1" id="KW-0653">Protein transport</keyword>
<keyword evidence="1" id="KW-0539">Nucleus</keyword>
<keyword evidence="1" id="KW-0690">Ribosome biogenesis</keyword>
<dbReference type="GO" id="GO:0005730">
    <property type="term" value="C:nucleolus"/>
    <property type="evidence" value="ECO:0007669"/>
    <property type="project" value="UniProtKB-SubCell"/>
</dbReference>
<comment type="subcellular location">
    <subcellularLocation>
        <location evidence="1">Nucleus</location>
        <location evidence="1">Nucleolus</location>
    </subcellularLocation>
</comment>
<evidence type="ECO:0000313" key="2">
    <source>
        <dbReference type="EMBL" id="KAG0448807.1"/>
    </source>
</evidence>
<name>A0A835U576_VANPL</name>
<dbReference type="GO" id="GO:0042273">
    <property type="term" value="P:ribosomal large subunit biogenesis"/>
    <property type="evidence" value="ECO:0007669"/>
    <property type="project" value="UniProtKB-UniRule"/>
</dbReference>
<gene>
    <name evidence="2" type="ORF">HPP92_027655</name>
</gene>
<dbReference type="EMBL" id="JADCNL010000269">
    <property type="protein sequence ID" value="KAG0448807.1"/>
    <property type="molecule type" value="Genomic_DNA"/>
</dbReference>
<dbReference type="GO" id="GO:0015031">
    <property type="term" value="P:protein transport"/>
    <property type="evidence" value="ECO:0007669"/>
    <property type="project" value="UniProtKB-KW"/>
</dbReference>
<accession>A0A835U576</accession>
<sequence>QIVELDVPLELYMDLQIVVYVIIKTMEMLMNEDLLQDLVLYKKSHEKAISIVMCYLITLLREANKEAKKDLSQHGLLRKDEGYKAATFEIPSSEQLSAKRLNPIKLEAHVRRNLSKQERVALVRAGRRDGKKYKAKTIVKQKKIGGLSNPGSSTRRCVGCQRNRVSFVKRKKSGKGKVDVTWKGGIIDNNDELVGEGKKVSSPQLIILHGIGGDGVWATKVKQKERRPECEDGVIAIVHPAS</sequence>
<protein>
    <recommendedName>
        <fullName evidence="1">Protein SDA1</fullName>
    </recommendedName>
</protein>
<dbReference type="PANTHER" id="PTHR12730:SF0">
    <property type="entry name" value="PROTEIN SDA1 HOMOLOG"/>
    <property type="match status" value="1"/>
</dbReference>
<dbReference type="OrthoDB" id="1659429at2759"/>
<dbReference type="Proteomes" id="UP000636800">
    <property type="component" value="Unassembled WGS sequence"/>
</dbReference>
<dbReference type="GO" id="GO:0000055">
    <property type="term" value="P:ribosomal large subunit export from nucleus"/>
    <property type="evidence" value="ECO:0007669"/>
    <property type="project" value="UniProtKB-UniRule"/>
</dbReference>
<comment type="caution">
    <text evidence="2">The sequence shown here is derived from an EMBL/GenBank/DDBJ whole genome shotgun (WGS) entry which is preliminary data.</text>
</comment>
<keyword evidence="1" id="KW-0813">Transport</keyword>
<evidence type="ECO:0000256" key="1">
    <source>
        <dbReference type="RuleBase" id="RU365057"/>
    </source>
</evidence>
<keyword evidence="3" id="KW-1185">Reference proteome</keyword>
<proteinExistence type="inferred from homology"/>
<evidence type="ECO:0000313" key="3">
    <source>
        <dbReference type="Proteomes" id="UP000636800"/>
    </source>
</evidence>
<dbReference type="AlphaFoldDB" id="A0A835U576"/>
<dbReference type="InterPro" id="IPR027312">
    <property type="entry name" value="Sda1"/>
</dbReference>
<feature type="non-terminal residue" evidence="2">
    <location>
        <position position="242"/>
    </location>
</feature>
<dbReference type="PANTHER" id="PTHR12730">
    <property type="entry name" value="HSDA/SDA1-RELATED"/>
    <property type="match status" value="1"/>
</dbReference>
<organism evidence="2 3">
    <name type="scientific">Vanilla planifolia</name>
    <name type="common">Vanilla</name>
    <dbReference type="NCBI Taxonomy" id="51239"/>
    <lineage>
        <taxon>Eukaryota</taxon>
        <taxon>Viridiplantae</taxon>
        <taxon>Streptophyta</taxon>
        <taxon>Embryophyta</taxon>
        <taxon>Tracheophyta</taxon>
        <taxon>Spermatophyta</taxon>
        <taxon>Magnoliopsida</taxon>
        <taxon>Liliopsida</taxon>
        <taxon>Asparagales</taxon>
        <taxon>Orchidaceae</taxon>
        <taxon>Vanilloideae</taxon>
        <taxon>Vanilleae</taxon>
        <taxon>Vanilla</taxon>
    </lineage>
</organism>
<reference evidence="2 3" key="1">
    <citation type="journal article" date="2020" name="Nat. Food">
        <title>A phased Vanilla planifolia genome enables genetic improvement of flavour and production.</title>
        <authorList>
            <person name="Hasing T."/>
            <person name="Tang H."/>
            <person name="Brym M."/>
            <person name="Khazi F."/>
            <person name="Huang T."/>
            <person name="Chambers A.H."/>
        </authorList>
    </citation>
    <scope>NUCLEOTIDE SEQUENCE [LARGE SCALE GENOMIC DNA]</scope>
    <source>
        <tissue evidence="2">Leaf</tissue>
    </source>
</reference>
<comment type="similarity">
    <text evidence="1">Belongs to the SDA1 family.</text>
</comment>